<sequence length="150" mass="16325">MVGRSSDYRRVGRYTVVGQFRIHTGFPCDDQRLDYTSLFAAAALAAAVQPTRNVYLHGRGYRLVGRICGGPRVRLPVAGLDSAALVAVPGHERSSSFRRVREVCRTRRTSHAALRLPRNSGNAARASADVVFTRNLPQLHDGLGVAGRVA</sequence>
<proteinExistence type="predicted"/>
<keyword evidence="2" id="KW-1185">Reference proteome</keyword>
<gene>
    <name evidence="1" type="ORF">Snoj_39140</name>
</gene>
<protein>
    <submittedName>
        <fullName evidence="1">Uncharacterized protein</fullName>
    </submittedName>
</protein>
<evidence type="ECO:0000313" key="2">
    <source>
        <dbReference type="Proteomes" id="UP000613974"/>
    </source>
</evidence>
<reference evidence="2" key="1">
    <citation type="submission" date="2023-07" db="EMBL/GenBank/DDBJ databases">
        <title>Whole genome shotgun sequence of Streptomyces nojiriensis NBRC 13794.</title>
        <authorList>
            <person name="Komaki H."/>
            <person name="Tamura T."/>
        </authorList>
    </citation>
    <scope>NUCLEOTIDE SEQUENCE [LARGE SCALE GENOMIC DNA]</scope>
    <source>
        <strain evidence="2">NBRC 13794</strain>
    </source>
</reference>
<evidence type="ECO:0000313" key="1">
    <source>
        <dbReference type="EMBL" id="GHI69996.1"/>
    </source>
</evidence>
<dbReference type="EMBL" id="BNEC01000005">
    <property type="protein sequence ID" value="GHI69996.1"/>
    <property type="molecule type" value="Genomic_DNA"/>
</dbReference>
<name>A0ABQ3SPD7_9ACTN</name>
<accession>A0ABQ3SPD7</accession>
<organism evidence="1 2">
    <name type="scientific">Streptomyces nojiriensis</name>
    <dbReference type="NCBI Taxonomy" id="66374"/>
    <lineage>
        <taxon>Bacteria</taxon>
        <taxon>Bacillati</taxon>
        <taxon>Actinomycetota</taxon>
        <taxon>Actinomycetes</taxon>
        <taxon>Kitasatosporales</taxon>
        <taxon>Streptomycetaceae</taxon>
        <taxon>Streptomyces</taxon>
    </lineage>
</organism>
<dbReference type="Proteomes" id="UP000613974">
    <property type="component" value="Unassembled WGS sequence"/>
</dbReference>
<comment type="caution">
    <text evidence="1">The sequence shown here is derived from an EMBL/GenBank/DDBJ whole genome shotgun (WGS) entry which is preliminary data.</text>
</comment>